<proteinExistence type="predicted"/>
<keyword evidence="2" id="KW-1185">Reference proteome</keyword>
<dbReference type="Proteomes" id="UP000053477">
    <property type="component" value="Unassembled WGS sequence"/>
</dbReference>
<dbReference type="EMBL" id="KQ085973">
    <property type="protein sequence ID" value="KLO12679.1"/>
    <property type="molecule type" value="Genomic_DNA"/>
</dbReference>
<reference evidence="1 2" key="1">
    <citation type="submission" date="2015-04" db="EMBL/GenBank/DDBJ databases">
        <title>Complete genome sequence of Schizopora paradoxa KUC8140, a cosmopolitan wood degrader in East Asia.</title>
        <authorList>
            <consortium name="DOE Joint Genome Institute"/>
            <person name="Min B."/>
            <person name="Park H."/>
            <person name="Jang Y."/>
            <person name="Kim J.-J."/>
            <person name="Kim K.H."/>
            <person name="Pangilinan J."/>
            <person name="Lipzen A."/>
            <person name="Riley R."/>
            <person name="Grigoriev I.V."/>
            <person name="Spatafora J.W."/>
            <person name="Choi I.-G."/>
        </authorList>
    </citation>
    <scope>NUCLEOTIDE SEQUENCE [LARGE SCALE GENOMIC DNA]</scope>
    <source>
        <strain evidence="1 2">KUC8140</strain>
    </source>
</reference>
<protein>
    <submittedName>
        <fullName evidence="1">Uncharacterized protein</fullName>
    </submittedName>
</protein>
<dbReference type="InParanoid" id="A0A0H2RLC6"/>
<name>A0A0H2RLC6_9AGAM</name>
<dbReference type="AlphaFoldDB" id="A0A0H2RLC6"/>
<evidence type="ECO:0000313" key="2">
    <source>
        <dbReference type="Proteomes" id="UP000053477"/>
    </source>
</evidence>
<evidence type="ECO:0000313" key="1">
    <source>
        <dbReference type="EMBL" id="KLO12679.1"/>
    </source>
</evidence>
<organism evidence="1 2">
    <name type="scientific">Schizopora paradoxa</name>
    <dbReference type="NCBI Taxonomy" id="27342"/>
    <lineage>
        <taxon>Eukaryota</taxon>
        <taxon>Fungi</taxon>
        <taxon>Dikarya</taxon>
        <taxon>Basidiomycota</taxon>
        <taxon>Agaricomycotina</taxon>
        <taxon>Agaricomycetes</taxon>
        <taxon>Hymenochaetales</taxon>
        <taxon>Schizoporaceae</taxon>
        <taxon>Schizopora</taxon>
    </lineage>
</organism>
<accession>A0A0H2RLC6</accession>
<gene>
    <name evidence="1" type="ORF">SCHPADRAFT_406869</name>
</gene>
<sequence>MYNGSSFKFRQNTVRLDSWTRSPRSTEILAKHISVLPISCAANLNRFSRLSSLQEALLLSTSSIMQDQNHRTGKGSSASLQVAGQTGLLTRTLPKEWGRTMFHVLAYIRYQYSCYWDCRRFKFVLRRIPALISALRALARCYLWRVGTL</sequence>